<reference evidence="6 7" key="1">
    <citation type="journal article" date="2018" name="BMC Genomics">
        <title>The genome of Naegleria lovaniensis, the basis for a comparative approach to unravel pathogenicity factors of the human pathogenic amoeba N. fowleri.</title>
        <authorList>
            <person name="Liechti N."/>
            <person name="Schurch N."/>
            <person name="Bruggmann R."/>
            <person name="Wittwer M."/>
        </authorList>
    </citation>
    <scope>NUCLEOTIDE SEQUENCE [LARGE SCALE GENOMIC DNA]</scope>
    <source>
        <strain evidence="6 7">ATCC 30569</strain>
    </source>
</reference>
<dbReference type="GeneID" id="68101651"/>
<dbReference type="InterPro" id="IPR026791">
    <property type="entry name" value="DOCK"/>
</dbReference>
<dbReference type="PROSITE" id="PS00108">
    <property type="entry name" value="PROTEIN_KINASE_ST"/>
    <property type="match status" value="1"/>
</dbReference>
<dbReference type="InterPro" id="IPR008271">
    <property type="entry name" value="Ser/Thr_kinase_AS"/>
</dbReference>
<dbReference type="Gene3D" id="3.30.200.20">
    <property type="entry name" value="Phosphorylase Kinase, domain 1"/>
    <property type="match status" value="1"/>
</dbReference>
<feature type="compositionally biased region" description="Basic and acidic residues" evidence="3">
    <location>
        <begin position="2103"/>
        <end position="2112"/>
    </location>
</feature>
<dbReference type="PANTHER" id="PTHR23317:SF76">
    <property type="entry name" value="LD20667P"/>
    <property type="match status" value="1"/>
</dbReference>
<evidence type="ECO:0000259" key="4">
    <source>
        <dbReference type="PROSITE" id="PS50011"/>
    </source>
</evidence>
<feature type="region of interest" description="Disordered" evidence="3">
    <location>
        <begin position="995"/>
        <end position="1017"/>
    </location>
</feature>
<dbReference type="InterPro" id="IPR000719">
    <property type="entry name" value="Prot_kinase_dom"/>
</dbReference>
<feature type="region of interest" description="Disordered" evidence="3">
    <location>
        <begin position="1"/>
        <end position="20"/>
    </location>
</feature>
<dbReference type="Pfam" id="PF00069">
    <property type="entry name" value="Pkinase"/>
    <property type="match status" value="1"/>
</dbReference>
<dbReference type="Pfam" id="PF14429">
    <property type="entry name" value="DOCK-C2"/>
    <property type="match status" value="1"/>
</dbReference>
<evidence type="ECO:0000256" key="3">
    <source>
        <dbReference type="SAM" id="MobiDB-lite"/>
    </source>
</evidence>
<organism evidence="6 7">
    <name type="scientific">Naegleria lovaniensis</name>
    <name type="common">Amoeba</name>
    <dbReference type="NCBI Taxonomy" id="51637"/>
    <lineage>
        <taxon>Eukaryota</taxon>
        <taxon>Discoba</taxon>
        <taxon>Heterolobosea</taxon>
        <taxon>Tetramitia</taxon>
        <taxon>Eutetramitia</taxon>
        <taxon>Vahlkampfiidae</taxon>
        <taxon>Naegleria</taxon>
    </lineage>
</organism>
<feature type="compositionally biased region" description="Low complexity" evidence="3">
    <location>
        <begin position="61"/>
        <end position="95"/>
    </location>
</feature>
<feature type="compositionally biased region" description="Low complexity" evidence="3">
    <location>
        <begin position="255"/>
        <end position="267"/>
    </location>
</feature>
<keyword evidence="7" id="KW-1185">Reference proteome</keyword>
<feature type="compositionally biased region" description="Low complexity" evidence="3">
    <location>
        <begin position="187"/>
        <end position="206"/>
    </location>
</feature>
<feature type="region of interest" description="Disordered" evidence="3">
    <location>
        <begin position="2041"/>
        <end position="2085"/>
    </location>
</feature>
<proteinExistence type="inferred from homology"/>
<evidence type="ECO:0000256" key="2">
    <source>
        <dbReference type="PROSITE-ProRule" id="PRU00983"/>
    </source>
</evidence>
<dbReference type="InterPro" id="IPR035892">
    <property type="entry name" value="C2_domain_sf"/>
</dbReference>
<feature type="domain" description="C2 DOCK-type" evidence="5">
    <location>
        <begin position="1396"/>
        <end position="1567"/>
    </location>
</feature>
<dbReference type="SUPFAM" id="SSF56112">
    <property type="entry name" value="Protein kinase-like (PK-like)"/>
    <property type="match status" value="1"/>
</dbReference>
<feature type="compositionally biased region" description="Low complexity" evidence="3">
    <location>
        <begin position="1001"/>
        <end position="1017"/>
    </location>
</feature>
<feature type="compositionally biased region" description="Polar residues" evidence="3">
    <location>
        <begin position="167"/>
        <end position="179"/>
    </location>
</feature>
<dbReference type="InterPro" id="IPR011009">
    <property type="entry name" value="Kinase-like_dom_sf"/>
</dbReference>
<dbReference type="EMBL" id="PYSW02000037">
    <property type="protein sequence ID" value="KAG2377681.1"/>
    <property type="molecule type" value="Genomic_DNA"/>
</dbReference>
<feature type="region of interest" description="Disordered" evidence="3">
    <location>
        <begin position="124"/>
        <end position="391"/>
    </location>
</feature>
<dbReference type="PROSITE" id="PS50011">
    <property type="entry name" value="PROTEIN_KINASE_DOM"/>
    <property type="match status" value="1"/>
</dbReference>
<dbReference type="Gene3D" id="1.10.510.10">
    <property type="entry name" value="Transferase(Phosphotransferase) domain 1"/>
    <property type="match status" value="1"/>
</dbReference>
<feature type="compositionally biased region" description="Low complexity" evidence="3">
    <location>
        <begin position="361"/>
        <end position="389"/>
    </location>
</feature>
<feature type="compositionally biased region" description="Polar residues" evidence="3">
    <location>
        <begin position="275"/>
        <end position="293"/>
    </location>
</feature>
<dbReference type="SUPFAM" id="SSF48371">
    <property type="entry name" value="ARM repeat"/>
    <property type="match status" value="1"/>
</dbReference>
<dbReference type="GO" id="GO:0005524">
    <property type="term" value="F:ATP binding"/>
    <property type="evidence" value="ECO:0007669"/>
    <property type="project" value="InterPro"/>
</dbReference>
<dbReference type="CDD" id="cd08679">
    <property type="entry name" value="C2_DOCK180_related"/>
    <property type="match status" value="1"/>
</dbReference>
<dbReference type="RefSeq" id="XP_044544943.1">
    <property type="nucleotide sequence ID" value="XM_044699357.1"/>
</dbReference>
<gene>
    <name evidence="6" type="ORF">C9374_009197</name>
</gene>
<feature type="region of interest" description="Disordered" evidence="3">
    <location>
        <begin position="2369"/>
        <end position="2395"/>
    </location>
</feature>
<feature type="compositionally biased region" description="Polar residues" evidence="3">
    <location>
        <begin position="2056"/>
        <end position="2066"/>
    </location>
</feature>
<sequence length="2408" mass="276018">MIGPNIFQTTTTTHHNNNNPEDDDIASVTSNNNHIINNNTLSSNSIPHNNTNMDENKSCFTPSLLPSSPSKVPTSTTTFMDPSTTTTTTTTSTSSTTITNNIKDLVQVEEKDQENILRLAAHPEPLPATNNNNNNDHHDEHTQKGSRTHVAAKTTEEEVAYSPTRDLLSNSSSITAPTSNTIPPPLNTTKPTPLSPSKPLSSLINNSHHHHHGTTEMITPSSGGGVGSGKNGKVGLSIPPLNLSSNRHHHQHTQSDFGSSRSSSTNSQTPHHHSVTFSGLHTSSSTGRLSESGRQSDASISSPGDSSSSSSTTSTTFSPFSQQQQQQQTQTHRSNQISQQPSQNNNQSKSNPPTPQNGTYSSSSSEPSSVFTPSNSEGREFSSSSTESSNVTPLLLKRYGSGSSPSFGNTGHIIHGHYHSRQQQQQGGQAPHDHSVPKIQQRRGQYFPHDRFKIVMNDFTIQITEKNNEAAIVEEYTELKSLGRGGQATVFSALEKSTGERVALKIINAGGNSAQLWNEFNILRVMKHPSIIPVWRLYETKNIFNSTIVLTMPVYIHGDLTGFITKFAPHCEPKNPFTTQCIIDMVLQITDAIQYTHSKGIIHRDLKPDNLFISSLEVDKKNKKEITSCKVTLGDFGLSKNIQQSMAVSVVGTFGWMSPDHLNATFSYKTDMWSLGCIIYYLISLDQALLNTNALINENHNSHKVKMVEKMKQRMNSISLPQNFEQLIDIVVNKLLQKNPDDRISSHEFFWDYLIPWRYQIDEGELTELTTKSGYYKWRGTFVTKRKVTADQFKTLIQLRDIQYVTRILGFFTKFDTITQQEEIFVIHKPQGINLKEYLVPSNPRYVSLHDKLEILLKIATSIEEINRNTDIQFIIKLDATKIFIDDHGEVILSILDAIEVQQQPMEKDNIYNLYFFSLDLLDECREIYNYPFEEAYDLCYQQHGSEFVDFPRLLVFVFNGSIVTHPSKYSMAYVSQKLFSQLYSTHRFPADRYPDRKDSVTSTVSSTTSPVSLTPPTDAPLINISQSPPSSNLSIITQTLEAERLSPEEQFHCSHQKIKEMIRANSVRHILKAYHIGRDGTDKKWAKIIKDEEEDHEETVETYDEHVYNSLQNYQLHSVTSSTSCTDVGTSKKNPELVNVSIECLSFQPNLFRDYFNGKQMEPLYLYWYLIDIKQKRRISETFCCDINTKQMKQLLGDTAEDDDPLSVKRSRCSGYEVDSSNSDIMVLFIVSKTLQGNDFIDSYIKPSKNKLTEEKFSKVLNGLLPQLQNFQQDFAWACEPLFDFEGNLILPKEIETFYYMDEVRNEHSFYEFFEKRDVKKEKIVPMTLKLHCEMSKPYETTPVTKSDSLTELDANVDLKNTSFYLKQTANTNNGSYMCKMFTFAPNFMSSLTDSNNLYVYPQSITFKRRSLFLRDNMSIGIIVKFKRDDKELSGEGEKVFIRKNNKTFNEGYSTVSYHCSSPEFNDEIKVQLPEHLTSSDHFLFTFVDIDCDDDQKSMHVIGYASFMLLGKHGLLATHGKQALMIYKKLPLKNYLHGMEEGKKSGEFKVDFQAISTLYTTDINLYEFFSATELVKVMKNIYGDSVTEVQKNINQKLKNLERVVDFRNLIQYMPQIMDVLLLMITLKQYPQVQIQAFDLLNSYLDGLKKTERNTGQYIERYIKESFVNNKESTGFLFEQLLKRFVRHLDDEQKQRAERKSDAFTNMSVYNLLSSGDAFLIKLPNDSLLIENSSIYFQLIEKSLILYMHSNRLLNQHHSSTNPLRHLKKKKDDLPGPFTQIVDLLSELRTLVLKECKFRYLTTMQMAKVLVASYAQLLTGMLNLVDKGFIITEIEMFLDEFLPSKDQQFEQFQELKNIFLKQIASYDHLLVLCLSYNDSNCLQYVKKNGNYIVYHMCDNHYMSGIFIKRFLLDTLHKQRKVREKAAQTFCFLLSRHEYDSRYQTKDARRKIASLYFPFIIIICDLWKTYEELTKADAPSKNPSSEKRPEAQTLLVCFLHILLNTRKKVFREWWKQEVPERKRTFIKILSSIPKLFRYSDTKTSYTSNDEDSMDESFMTSTPRSSSLKAPMSIPKEPLSPRGTKRANTVKDTVGRKSFGIPFSKDDSHYETKKPSMSRFSSPNVNKLAHRTSVSILRSQQSSYSQLFRGDSKKKAREQQNRWKRILSIQASIASLRIISWIFEEDKNSTDDLISDISYIKLFLEFFFTHMEVEQSETTYNIVFQLLALFVKIYKINGFYYSREEVVKKVNEFGTRSPVETMKMLALSFTKWMKLVQQNEPVPFSNAVNRQASYNFTVKPLDRTKSSVATKFDGTLNISDLLWNIKIRYKERQYVEQLKSWLNSQPPDVITAVEFLEKEFVKYMYPDDFASNNEPSTNAEEQGDDQEDVLSVNSEDGGEEISIFQALRQL</sequence>
<comment type="similarity">
    <text evidence="2">Belongs to the DOCK family.</text>
</comment>
<dbReference type="GO" id="GO:0004672">
    <property type="term" value="F:protein kinase activity"/>
    <property type="evidence" value="ECO:0007669"/>
    <property type="project" value="InterPro"/>
</dbReference>
<evidence type="ECO:0000313" key="6">
    <source>
        <dbReference type="EMBL" id="KAG2377681.1"/>
    </source>
</evidence>
<feature type="region of interest" description="Disordered" evidence="3">
    <location>
        <begin position="2103"/>
        <end position="2122"/>
    </location>
</feature>
<dbReference type="Gene3D" id="2.60.40.150">
    <property type="entry name" value="C2 domain"/>
    <property type="match status" value="1"/>
</dbReference>
<feature type="compositionally biased region" description="Low complexity" evidence="3">
    <location>
        <begin position="9"/>
        <end position="19"/>
    </location>
</feature>
<evidence type="ECO:0000313" key="7">
    <source>
        <dbReference type="Proteomes" id="UP000816034"/>
    </source>
</evidence>
<dbReference type="Proteomes" id="UP000816034">
    <property type="component" value="Unassembled WGS sequence"/>
</dbReference>
<accession>A0AA88KH06</accession>
<dbReference type="GO" id="GO:0007264">
    <property type="term" value="P:small GTPase-mediated signal transduction"/>
    <property type="evidence" value="ECO:0007669"/>
    <property type="project" value="InterPro"/>
</dbReference>
<feature type="compositionally biased region" description="Polar residues" evidence="3">
    <location>
        <begin position="2369"/>
        <end position="2378"/>
    </location>
</feature>
<protein>
    <submittedName>
        <fullName evidence="6">Uncharacterized protein</fullName>
    </submittedName>
</protein>
<feature type="region of interest" description="Disordered" evidence="3">
    <location>
        <begin position="60"/>
        <end position="95"/>
    </location>
</feature>
<dbReference type="PROSITE" id="PS51650">
    <property type="entry name" value="C2_DOCK"/>
    <property type="match status" value="1"/>
</dbReference>
<evidence type="ECO:0000259" key="5">
    <source>
        <dbReference type="PROSITE" id="PS51650"/>
    </source>
</evidence>
<feature type="domain" description="Protein kinase" evidence="4">
    <location>
        <begin position="476"/>
        <end position="758"/>
    </location>
</feature>
<dbReference type="SMART" id="SM00220">
    <property type="entry name" value="S_TKc"/>
    <property type="match status" value="1"/>
</dbReference>
<keyword evidence="1" id="KW-0597">Phosphoprotein</keyword>
<comment type="caution">
    <text evidence="6">The sequence shown here is derived from an EMBL/GenBank/DDBJ whole genome shotgun (WGS) entry which is preliminary data.</text>
</comment>
<dbReference type="PANTHER" id="PTHR23317">
    <property type="entry name" value="DEDICATOR OF CYTOKINESIS DOCK"/>
    <property type="match status" value="1"/>
</dbReference>
<dbReference type="InterPro" id="IPR016024">
    <property type="entry name" value="ARM-type_fold"/>
</dbReference>
<name>A0AA88KH06_NAELO</name>
<feature type="compositionally biased region" description="Gly residues" evidence="3">
    <location>
        <begin position="222"/>
        <end position="232"/>
    </location>
</feature>
<feature type="compositionally biased region" description="Low complexity" evidence="3">
    <location>
        <begin position="295"/>
        <end position="351"/>
    </location>
</feature>
<dbReference type="GO" id="GO:0005085">
    <property type="term" value="F:guanyl-nucleotide exchange factor activity"/>
    <property type="evidence" value="ECO:0007669"/>
    <property type="project" value="InterPro"/>
</dbReference>
<feature type="region of interest" description="Disordered" evidence="3">
    <location>
        <begin position="419"/>
        <end position="439"/>
    </location>
</feature>
<dbReference type="InterPro" id="IPR027007">
    <property type="entry name" value="C2_DOCK-type_domain"/>
</dbReference>
<evidence type="ECO:0000256" key="1">
    <source>
        <dbReference type="ARBA" id="ARBA00022553"/>
    </source>
</evidence>